<organism evidence="2 3">
    <name type="scientific">Anas platyrhynchos</name>
    <name type="common">Mallard</name>
    <name type="synonym">Anas boschas</name>
    <dbReference type="NCBI Taxonomy" id="8839"/>
    <lineage>
        <taxon>Eukaryota</taxon>
        <taxon>Metazoa</taxon>
        <taxon>Chordata</taxon>
        <taxon>Craniata</taxon>
        <taxon>Vertebrata</taxon>
        <taxon>Euteleostomi</taxon>
        <taxon>Archelosauria</taxon>
        <taxon>Archosauria</taxon>
        <taxon>Dinosauria</taxon>
        <taxon>Saurischia</taxon>
        <taxon>Theropoda</taxon>
        <taxon>Coelurosauria</taxon>
        <taxon>Aves</taxon>
        <taxon>Neognathae</taxon>
        <taxon>Galloanserae</taxon>
        <taxon>Anseriformes</taxon>
        <taxon>Anatidae</taxon>
        <taxon>Anatinae</taxon>
        <taxon>Anas</taxon>
    </lineage>
</organism>
<name>R0LF82_ANAPL</name>
<dbReference type="Proteomes" id="UP000296049">
    <property type="component" value="Unassembled WGS sequence"/>
</dbReference>
<proteinExistence type="predicted"/>
<reference evidence="3" key="1">
    <citation type="journal article" date="2013" name="Nat. Genet.">
        <title>The duck genome and transcriptome provide insight into an avian influenza virus reservoir species.</title>
        <authorList>
            <person name="Huang Y."/>
            <person name="Li Y."/>
            <person name="Burt D.W."/>
            <person name="Chen H."/>
            <person name="Zhang Y."/>
            <person name="Qian W."/>
            <person name="Kim H."/>
            <person name="Gan S."/>
            <person name="Zhao Y."/>
            <person name="Li J."/>
            <person name="Yi K."/>
            <person name="Feng H."/>
            <person name="Zhu P."/>
            <person name="Li B."/>
            <person name="Liu Q."/>
            <person name="Fairley S."/>
            <person name="Magor K.E."/>
            <person name="Du Z."/>
            <person name="Hu X."/>
            <person name="Goodman L."/>
            <person name="Tafer H."/>
            <person name="Vignal A."/>
            <person name="Lee T."/>
            <person name="Kim K.W."/>
            <person name="Sheng Z."/>
            <person name="An Y."/>
            <person name="Searle S."/>
            <person name="Herrero J."/>
            <person name="Groenen M.A."/>
            <person name="Crooijmans R.P."/>
            <person name="Faraut T."/>
            <person name="Cai Q."/>
            <person name="Webster R.G."/>
            <person name="Aldridge J.R."/>
            <person name="Warren W.C."/>
            <person name="Bartschat S."/>
            <person name="Kehr S."/>
            <person name="Marz M."/>
            <person name="Stadler P.F."/>
            <person name="Smith J."/>
            <person name="Kraus R.H."/>
            <person name="Zhao Y."/>
            <person name="Ren L."/>
            <person name="Fei J."/>
            <person name="Morisson M."/>
            <person name="Kaiser P."/>
            <person name="Griffin D.K."/>
            <person name="Rao M."/>
            <person name="Pitel F."/>
            <person name="Wang J."/>
            <person name="Li N."/>
        </authorList>
    </citation>
    <scope>NUCLEOTIDE SEQUENCE [LARGE SCALE GENOMIC DNA]</scope>
</reference>
<keyword evidence="1" id="KW-0812">Transmembrane</keyword>
<keyword evidence="1" id="KW-0472">Membrane</keyword>
<evidence type="ECO:0000313" key="2">
    <source>
        <dbReference type="EMBL" id="EOB04304.1"/>
    </source>
</evidence>
<evidence type="ECO:0000256" key="1">
    <source>
        <dbReference type="SAM" id="Phobius"/>
    </source>
</evidence>
<feature type="transmembrane region" description="Helical" evidence="1">
    <location>
        <begin position="107"/>
        <end position="129"/>
    </location>
</feature>
<keyword evidence="1" id="KW-1133">Transmembrane helix</keyword>
<gene>
    <name evidence="2" type="ORF">Anapl_04710</name>
</gene>
<dbReference type="EMBL" id="KB742801">
    <property type="protein sequence ID" value="EOB04304.1"/>
    <property type="molecule type" value="Genomic_DNA"/>
</dbReference>
<sequence>MRIRATTKGLAQPSGAVQLSKEQGSDDSAVSLLWWWLTFGGNKYQKCKEVQKTRSKIAVDDMLLNAMPSCVLGGRSCRCLRARCSFYPQPAGYPKRPANTDDSLSSYIFYMTLAACFFTLKYAFVFVSLSGVDTHRYQQDCPREALHKTTLQMRNVLTGKEYDESQKLLLPFYPSPHINPLLVSRSLAPPVHPLLRGQHSASSGKTPSLCRHVPVLNASHSGIRLSKATALQSLPLTAKSAVSNLNFSVMLTRSLALGDAPRPPVTPQQASYGAGDSLHIARACAVPQFGRASCSLIVNTHQCYTTHPLLNLKNAVIRNRISR</sequence>
<protein>
    <submittedName>
        <fullName evidence="2">Uncharacterized protein</fullName>
    </submittedName>
</protein>
<dbReference type="AlphaFoldDB" id="R0LF82"/>
<keyword evidence="3" id="KW-1185">Reference proteome</keyword>
<accession>R0LF82</accession>
<evidence type="ECO:0000313" key="3">
    <source>
        <dbReference type="Proteomes" id="UP000296049"/>
    </source>
</evidence>